<sequence length="172" mass="20588">MDYQQDSDSDIDITRLEEIEKEDEPYDGFYPEEIDIINIFFVYVDKFNKIIFIKNDNILIENSCLSKLDLSVILKKNRKHNNIIYTPLSILKYNIDLDPNEVNGYLKYTDDYNFLTVEKNIQNIKWNDSIALFKDLNSLHVIFYESVKKNKKNQTKRIKLINNLKSKYTRKK</sequence>
<dbReference type="AlphaFoldDB" id="A0A6C0C3H5"/>
<proteinExistence type="predicted"/>
<dbReference type="EMBL" id="MN739329">
    <property type="protein sequence ID" value="QHS98926.1"/>
    <property type="molecule type" value="Genomic_DNA"/>
</dbReference>
<name>A0A6C0C3H5_9ZZZZ</name>
<reference evidence="1" key="1">
    <citation type="journal article" date="2020" name="Nature">
        <title>Giant virus diversity and host interactions through global metagenomics.</title>
        <authorList>
            <person name="Schulz F."/>
            <person name="Roux S."/>
            <person name="Paez-Espino D."/>
            <person name="Jungbluth S."/>
            <person name="Walsh D.A."/>
            <person name="Denef V.J."/>
            <person name="McMahon K.D."/>
            <person name="Konstantinidis K.T."/>
            <person name="Eloe-Fadrosh E.A."/>
            <person name="Kyrpides N.C."/>
            <person name="Woyke T."/>
        </authorList>
    </citation>
    <scope>NUCLEOTIDE SEQUENCE</scope>
    <source>
        <strain evidence="1">GVMAG-M-3300020185-18</strain>
    </source>
</reference>
<organism evidence="1">
    <name type="scientific">viral metagenome</name>
    <dbReference type="NCBI Taxonomy" id="1070528"/>
    <lineage>
        <taxon>unclassified sequences</taxon>
        <taxon>metagenomes</taxon>
        <taxon>organismal metagenomes</taxon>
    </lineage>
</organism>
<protein>
    <submittedName>
        <fullName evidence="1">Uncharacterized protein</fullName>
    </submittedName>
</protein>
<evidence type="ECO:0000313" key="1">
    <source>
        <dbReference type="EMBL" id="QHS98926.1"/>
    </source>
</evidence>
<accession>A0A6C0C3H5</accession>